<evidence type="ECO:0000256" key="4">
    <source>
        <dbReference type="ARBA" id="ARBA00022833"/>
    </source>
</evidence>
<evidence type="ECO:0000256" key="5">
    <source>
        <dbReference type="ARBA" id="ARBA00023002"/>
    </source>
</evidence>
<keyword evidence="3" id="KW-0479">Metal-binding</keyword>
<dbReference type="SUPFAM" id="SSF50129">
    <property type="entry name" value="GroES-like"/>
    <property type="match status" value="1"/>
</dbReference>
<dbReference type="PANTHER" id="PTHR43350:SF19">
    <property type="entry name" value="D-GULOSIDE 3-DEHYDROGENASE"/>
    <property type="match status" value="1"/>
</dbReference>
<dbReference type="EMBL" id="MFKF01000125">
    <property type="protein sequence ID" value="OGG53191.1"/>
    <property type="molecule type" value="Genomic_DNA"/>
</dbReference>
<dbReference type="PANTHER" id="PTHR43350">
    <property type="entry name" value="NAD-DEPENDENT ALCOHOL DEHYDROGENASE"/>
    <property type="match status" value="1"/>
</dbReference>
<name>A0A1F6CVX6_HANXR</name>
<evidence type="ECO:0000256" key="2">
    <source>
        <dbReference type="ARBA" id="ARBA00008072"/>
    </source>
</evidence>
<organism evidence="7 8">
    <name type="scientific">Handelsmanbacteria sp. (strain RIFCSPLOWO2_12_FULL_64_10)</name>
    <dbReference type="NCBI Taxonomy" id="1817868"/>
    <lineage>
        <taxon>Bacteria</taxon>
        <taxon>Candidatus Handelsmaniibacteriota</taxon>
    </lineage>
</organism>
<dbReference type="AlphaFoldDB" id="A0A1F6CVX6"/>
<sequence length="336" mass="36049">MKAKRLVFTGKLRVEVEEFDLPDAPGPGEVLVENLYGLISPGTELAMFTETHIGFPNPEFRYAKFPFRPGYASVGRAVLVGQGVKGVREGDILFTRSNHASHALLPAQRPKLKVPAGVPVEHAPFATMAHISLTSVRLSEVRLGQTVAVFGQGLIGNFAAQLMRCAGARRVIGIDAVPERLRISAQCGIDVQVNPVEEDARRRIDDLTGGAGCQIVVEATGNPQVAPQAIRLAAQMGKVVLLGSPRGNAEISLYFGLHSPGVALIGAHASRQADAAHYGDPEPYDLMLSFIAEGRLRVAPLLTHTLPASGADRAYRGLLNEKEKYLGVLLDLTKWG</sequence>
<dbReference type="Gene3D" id="3.40.50.720">
    <property type="entry name" value="NAD(P)-binding Rossmann-like Domain"/>
    <property type="match status" value="1"/>
</dbReference>
<evidence type="ECO:0000313" key="7">
    <source>
        <dbReference type="EMBL" id="OGG53191.1"/>
    </source>
</evidence>
<dbReference type="InterPro" id="IPR013149">
    <property type="entry name" value="ADH-like_C"/>
</dbReference>
<reference evidence="7 8" key="1">
    <citation type="journal article" date="2016" name="Nat. Commun.">
        <title>Thousands of microbial genomes shed light on interconnected biogeochemical processes in an aquifer system.</title>
        <authorList>
            <person name="Anantharaman K."/>
            <person name="Brown C.T."/>
            <person name="Hug L.A."/>
            <person name="Sharon I."/>
            <person name="Castelle C.J."/>
            <person name="Probst A.J."/>
            <person name="Thomas B.C."/>
            <person name="Singh A."/>
            <person name="Wilkins M.J."/>
            <person name="Karaoz U."/>
            <person name="Brodie E.L."/>
            <person name="Williams K.H."/>
            <person name="Hubbard S.S."/>
            <person name="Banfield J.F."/>
        </authorList>
    </citation>
    <scope>NUCLEOTIDE SEQUENCE [LARGE SCALE GENOMIC DNA]</scope>
    <source>
        <strain evidence="8">RIFCSPLOWO2_12_FULL_64_10</strain>
    </source>
</reference>
<dbReference type="GO" id="GO:0046872">
    <property type="term" value="F:metal ion binding"/>
    <property type="evidence" value="ECO:0007669"/>
    <property type="project" value="UniProtKB-KW"/>
</dbReference>
<gene>
    <name evidence="7" type="ORF">A3F84_13610</name>
</gene>
<comment type="caution">
    <text evidence="7">The sequence shown here is derived from an EMBL/GenBank/DDBJ whole genome shotgun (WGS) entry which is preliminary data.</text>
</comment>
<evidence type="ECO:0000313" key="8">
    <source>
        <dbReference type="Proteomes" id="UP000178606"/>
    </source>
</evidence>
<keyword evidence="4" id="KW-0862">Zinc</keyword>
<protein>
    <recommendedName>
        <fullName evidence="6">Alcohol dehydrogenase-like C-terminal domain-containing protein</fullName>
    </recommendedName>
</protein>
<dbReference type="Pfam" id="PF00107">
    <property type="entry name" value="ADH_zinc_N"/>
    <property type="match status" value="1"/>
</dbReference>
<dbReference type="SUPFAM" id="SSF51735">
    <property type="entry name" value="NAD(P)-binding Rossmann-fold domains"/>
    <property type="match status" value="1"/>
</dbReference>
<dbReference type="Gene3D" id="3.90.180.10">
    <property type="entry name" value="Medium-chain alcohol dehydrogenases, catalytic domain"/>
    <property type="match status" value="2"/>
</dbReference>
<evidence type="ECO:0000256" key="1">
    <source>
        <dbReference type="ARBA" id="ARBA00001947"/>
    </source>
</evidence>
<keyword evidence="5" id="KW-0560">Oxidoreductase</keyword>
<proteinExistence type="inferred from homology"/>
<dbReference type="InterPro" id="IPR011032">
    <property type="entry name" value="GroES-like_sf"/>
</dbReference>
<dbReference type="CDD" id="cd08255">
    <property type="entry name" value="2-desacetyl-2-hydroxyethyl_bacteriochlorophyllide_like"/>
    <property type="match status" value="1"/>
</dbReference>
<accession>A0A1F6CVX6</accession>
<evidence type="ECO:0000259" key="6">
    <source>
        <dbReference type="Pfam" id="PF00107"/>
    </source>
</evidence>
<feature type="domain" description="Alcohol dehydrogenase-like C-terminal" evidence="6">
    <location>
        <begin position="155"/>
        <end position="271"/>
    </location>
</feature>
<comment type="similarity">
    <text evidence="2">Belongs to the zinc-containing alcohol dehydrogenase family.</text>
</comment>
<dbReference type="Proteomes" id="UP000178606">
    <property type="component" value="Unassembled WGS sequence"/>
</dbReference>
<evidence type="ECO:0000256" key="3">
    <source>
        <dbReference type="ARBA" id="ARBA00022723"/>
    </source>
</evidence>
<dbReference type="GO" id="GO:0016491">
    <property type="term" value="F:oxidoreductase activity"/>
    <property type="evidence" value="ECO:0007669"/>
    <property type="project" value="UniProtKB-KW"/>
</dbReference>
<dbReference type="InterPro" id="IPR036291">
    <property type="entry name" value="NAD(P)-bd_dom_sf"/>
</dbReference>
<comment type="cofactor">
    <cofactor evidence="1">
        <name>Zn(2+)</name>
        <dbReference type="ChEBI" id="CHEBI:29105"/>
    </cofactor>
</comment>